<evidence type="ECO:0000313" key="3">
    <source>
        <dbReference type="Proteomes" id="UP001195483"/>
    </source>
</evidence>
<evidence type="ECO:0000259" key="1">
    <source>
        <dbReference type="PROSITE" id="PS51034"/>
    </source>
</evidence>
<evidence type="ECO:0000313" key="2">
    <source>
        <dbReference type="EMBL" id="KAK3599691.1"/>
    </source>
</evidence>
<reference evidence="2" key="1">
    <citation type="journal article" date="2021" name="Genome Biol. Evol.">
        <title>A High-Quality Reference Genome for a Parasitic Bivalve with Doubly Uniparental Inheritance (Bivalvia: Unionida).</title>
        <authorList>
            <person name="Smith C.H."/>
        </authorList>
    </citation>
    <scope>NUCLEOTIDE SEQUENCE</scope>
    <source>
        <strain evidence="2">CHS0354</strain>
    </source>
</reference>
<keyword evidence="3" id="KW-1185">Reference proteome</keyword>
<feature type="domain" description="ZP" evidence="1">
    <location>
        <begin position="1"/>
        <end position="86"/>
    </location>
</feature>
<reference evidence="2" key="3">
    <citation type="submission" date="2023-05" db="EMBL/GenBank/DDBJ databases">
        <authorList>
            <person name="Smith C.H."/>
        </authorList>
    </citation>
    <scope>NUCLEOTIDE SEQUENCE</scope>
    <source>
        <strain evidence="2">CHS0354</strain>
        <tissue evidence="2">Mantle</tissue>
    </source>
</reference>
<name>A0AAE0SX36_9BIVA</name>
<dbReference type="InterPro" id="IPR001507">
    <property type="entry name" value="ZP_dom"/>
</dbReference>
<reference evidence="2" key="2">
    <citation type="journal article" date="2021" name="Genome Biol. Evol.">
        <title>Developing a high-quality reference genome for a parasitic bivalve with doubly uniparental inheritance (Bivalvia: Unionida).</title>
        <authorList>
            <person name="Smith C.H."/>
        </authorList>
    </citation>
    <scope>NUCLEOTIDE SEQUENCE</scope>
    <source>
        <strain evidence="2">CHS0354</strain>
        <tissue evidence="2">Mantle</tissue>
    </source>
</reference>
<comment type="caution">
    <text evidence="2">The sequence shown here is derived from an EMBL/GenBank/DDBJ whole genome shotgun (WGS) entry which is preliminary data.</text>
</comment>
<dbReference type="InterPro" id="IPR042235">
    <property type="entry name" value="ZP-C_dom"/>
</dbReference>
<dbReference type="EMBL" id="JAEAOA010002176">
    <property type="protein sequence ID" value="KAK3599691.1"/>
    <property type="molecule type" value="Genomic_DNA"/>
</dbReference>
<protein>
    <recommendedName>
        <fullName evidence="1">ZP domain-containing protein</fullName>
    </recommendedName>
</protein>
<organism evidence="2 3">
    <name type="scientific">Potamilus streckersoni</name>
    <dbReference type="NCBI Taxonomy" id="2493646"/>
    <lineage>
        <taxon>Eukaryota</taxon>
        <taxon>Metazoa</taxon>
        <taxon>Spiralia</taxon>
        <taxon>Lophotrochozoa</taxon>
        <taxon>Mollusca</taxon>
        <taxon>Bivalvia</taxon>
        <taxon>Autobranchia</taxon>
        <taxon>Heteroconchia</taxon>
        <taxon>Palaeoheterodonta</taxon>
        <taxon>Unionida</taxon>
        <taxon>Unionoidea</taxon>
        <taxon>Unionidae</taxon>
        <taxon>Ambleminae</taxon>
        <taxon>Lampsilini</taxon>
        <taxon>Potamilus</taxon>
    </lineage>
</organism>
<sequence>MAIHVQGNSNDQFKKVHKAQSTLCQINRCEADVNTHYISQSTHETKFIFRDFEYTSNHEGLYLYCDATFCETSDYSNECQQSCNPRGKRGAESRPKLIETFQEKIIHTHI</sequence>
<accession>A0AAE0SX36</accession>
<dbReference type="PROSITE" id="PS51034">
    <property type="entry name" value="ZP_2"/>
    <property type="match status" value="1"/>
</dbReference>
<gene>
    <name evidence="2" type="ORF">CHS0354_037162</name>
</gene>
<dbReference type="Gene3D" id="2.60.40.4100">
    <property type="entry name" value="Zona pellucida, ZP-C domain"/>
    <property type="match status" value="1"/>
</dbReference>
<proteinExistence type="predicted"/>
<dbReference type="AlphaFoldDB" id="A0AAE0SX36"/>
<dbReference type="Proteomes" id="UP001195483">
    <property type="component" value="Unassembled WGS sequence"/>
</dbReference>